<dbReference type="Proteomes" id="UP000646426">
    <property type="component" value="Unassembled WGS sequence"/>
</dbReference>
<keyword evidence="2" id="KW-1133">Transmembrane helix</keyword>
<feature type="region of interest" description="Disordered" evidence="1">
    <location>
        <begin position="606"/>
        <end position="632"/>
    </location>
</feature>
<name>A0A918SXC7_9GAMM</name>
<evidence type="ECO:0000256" key="1">
    <source>
        <dbReference type="SAM" id="MobiDB-lite"/>
    </source>
</evidence>
<accession>A0A918SXC7</accession>
<keyword evidence="2" id="KW-0812">Transmembrane</keyword>
<protein>
    <submittedName>
        <fullName evidence="3">Membrane protein</fullName>
    </submittedName>
</protein>
<reference evidence="3" key="1">
    <citation type="journal article" date="2014" name="Int. J. Syst. Evol. Microbiol.">
        <title>Complete genome sequence of Corynebacterium casei LMG S-19264T (=DSM 44701T), isolated from a smear-ripened cheese.</title>
        <authorList>
            <consortium name="US DOE Joint Genome Institute (JGI-PGF)"/>
            <person name="Walter F."/>
            <person name="Albersmeier A."/>
            <person name="Kalinowski J."/>
            <person name="Ruckert C."/>
        </authorList>
    </citation>
    <scope>NUCLEOTIDE SEQUENCE</scope>
    <source>
        <strain evidence="3">KCTC 23077</strain>
    </source>
</reference>
<evidence type="ECO:0000313" key="3">
    <source>
        <dbReference type="EMBL" id="GHA73811.1"/>
    </source>
</evidence>
<keyword evidence="4" id="KW-1185">Reference proteome</keyword>
<evidence type="ECO:0000256" key="2">
    <source>
        <dbReference type="SAM" id="Phobius"/>
    </source>
</evidence>
<feature type="compositionally biased region" description="Low complexity" evidence="1">
    <location>
        <begin position="623"/>
        <end position="632"/>
    </location>
</feature>
<feature type="transmembrane region" description="Helical" evidence="2">
    <location>
        <begin position="44"/>
        <end position="61"/>
    </location>
</feature>
<feature type="transmembrane region" description="Helical" evidence="2">
    <location>
        <begin position="21"/>
        <end position="38"/>
    </location>
</feature>
<dbReference type="AlphaFoldDB" id="A0A918SXC7"/>
<gene>
    <name evidence="3" type="ORF">GCM10007067_08350</name>
</gene>
<feature type="region of interest" description="Disordered" evidence="1">
    <location>
        <begin position="465"/>
        <end position="527"/>
    </location>
</feature>
<keyword evidence="2" id="KW-0472">Membrane</keyword>
<feature type="transmembrane region" description="Helical" evidence="2">
    <location>
        <begin position="127"/>
        <end position="147"/>
    </location>
</feature>
<sequence length="737" mass="79378">MSAVTALRGVQRAARRRSVADTAWLALPGLVVVTAVAAKWGSPAAAVVLLALGAGAAALVARRRASRFDDRWLVAELDARRPDFEDSTDLLLASSAPLSPLQRLQQARVQARVESGPLLDLRPPWSLGPGAVGLVMAAFLVAAVAMWPSARPVTVENAVALLGGGPVAPTRTRLASAQLGVEPPAYTRQAARAGSDLSAKAPAGTRLHWTLRFDPQPEAASLVFHDGRRVELARDGDDWRARDVLVRSALYRIELDRAAPPLHPAARHRLDAVADRAPQVRVLEPDRNLSLVTPGQRHWAVAFEADDDYGVSPTGTLTITLAQGSGETITFRERSVSLRGSGLPSRRRFAQRLDLASLGFASGDDLIVRFAIADNRTPSPQTARSASLILRWPSDLGTETTGLDGMVKKTLPAYFRSQRQIIIDAEALLKQRRSLDAERFVQRSDAIGVDQRILRLRYGQFLGEEAEGEPAPPPLPTNDAPAEGESAGDHDDAGPAGAPRDEHGHAAGHDHGEESESPPAAFGRDGGVLAEFGHTHDEAEAATLLDPGTRTTLKAALDQMWQSELHLRQGEPAKALPFANRALGFIKQVQQATRIYVARVGPELPPIDESRRLTGERGGLSRPADPLTAATAPDPTLAALWRSLDETPTSGDNPRAVDFAALERWLREHPDRAADPLAFVAAIESLRASPGCVPCRRELRALVWPLLPRPPAAVPRRDGAGEAGRRYLDALREERAR</sequence>
<dbReference type="EMBL" id="BMYD01000001">
    <property type="protein sequence ID" value="GHA73811.1"/>
    <property type="molecule type" value="Genomic_DNA"/>
</dbReference>
<evidence type="ECO:0000313" key="4">
    <source>
        <dbReference type="Proteomes" id="UP000646426"/>
    </source>
</evidence>
<comment type="caution">
    <text evidence="3">The sequence shown here is derived from an EMBL/GenBank/DDBJ whole genome shotgun (WGS) entry which is preliminary data.</text>
</comment>
<proteinExistence type="predicted"/>
<organism evidence="3 4">
    <name type="scientific">Cognatilysobacter bugurensis</name>
    <dbReference type="NCBI Taxonomy" id="543356"/>
    <lineage>
        <taxon>Bacteria</taxon>
        <taxon>Pseudomonadati</taxon>
        <taxon>Pseudomonadota</taxon>
        <taxon>Gammaproteobacteria</taxon>
        <taxon>Lysobacterales</taxon>
        <taxon>Lysobacteraceae</taxon>
        <taxon>Cognatilysobacter</taxon>
    </lineage>
</organism>
<feature type="compositionally biased region" description="Basic and acidic residues" evidence="1">
    <location>
        <begin position="487"/>
        <end position="514"/>
    </location>
</feature>
<reference evidence="3" key="2">
    <citation type="submission" date="2020-09" db="EMBL/GenBank/DDBJ databases">
        <authorList>
            <person name="Sun Q."/>
            <person name="Kim S."/>
        </authorList>
    </citation>
    <scope>NUCLEOTIDE SEQUENCE</scope>
    <source>
        <strain evidence="3">KCTC 23077</strain>
    </source>
</reference>